<keyword evidence="2" id="KW-1003">Cell membrane</keyword>
<dbReference type="EMBL" id="CP003326">
    <property type="protein sequence ID" value="AFS77811.1"/>
    <property type="molecule type" value="Genomic_DNA"/>
</dbReference>
<protein>
    <submittedName>
        <fullName evidence="6">Polysaccharide biosynthesis protein</fullName>
    </submittedName>
</protein>
<dbReference type="InterPro" id="IPR002797">
    <property type="entry name" value="Polysacc_synth"/>
</dbReference>
<dbReference type="PANTHER" id="PTHR30250:SF21">
    <property type="entry name" value="LIPID II FLIPPASE MURJ"/>
    <property type="match status" value="1"/>
</dbReference>
<evidence type="ECO:0000313" key="6">
    <source>
        <dbReference type="EMBL" id="AFS77811.1"/>
    </source>
</evidence>
<name>K0AZL9_GOTA9</name>
<dbReference type="PANTHER" id="PTHR30250">
    <property type="entry name" value="PST FAMILY PREDICTED COLANIC ACID TRANSPORTER"/>
    <property type="match status" value="1"/>
</dbReference>
<sequence length="538" mass="58019">MLGGEKLGKDSFLRGAFILGLAGIMVNVLGAFFRIPLGNIIGSEGMGYYQTSFPIYILLVTISASGFPTAISKVVSEKLALEDSKGAYKVFKVSFIALIITGIVSFIILFFGASFIVNNIIKSPKAYYSMLAISPALLFIPIMSAFRGYFQGRQEMSPTAVSQIMEQLGRVGLGLYLAFILLSRGTEYAAAGASFGGTAGAIFGTLYIGFIYLKNKNSIKDEIENSKNFKEESTSEIIKKLLSIAIPITIGTSILPIMNVVDASMVVRRLQSIGFSYEQSNSLFGQLTGMAGTLINFPQVLTMSIAMSLVPVISHFHTIKDIDSLKHNTKLGIRTSILIGLPASFGLASLSTPIIKLLYPKEPSSVGEILLYLSMSVILLGLIQSTTAILQGIEKANIPVINIAIGLVFKIAINYTLVGVSYFNVKGAALGNIGAYIVIVILNFYHIKKILNIKFEFTHYIAKPLLSSLIMSIIVVTSYKLSLSLFGNSMSCLVSIGIGTLVYGASILLTGGISEGEILIMPKGQKIAAFLKKYKILR</sequence>
<comment type="subcellular location">
    <subcellularLocation>
        <location evidence="1">Cell membrane</location>
        <topology evidence="1">Multi-pass membrane protein</topology>
    </subcellularLocation>
</comment>
<reference evidence="6 7" key="1">
    <citation type="journal article" date="2012" name="PLoS ONE">
        <title>The purine-utilizing bacterium Clostridium acidurici 9a: a genome-guided metabolic reconsideration.</title>
        <authorList>
            <person name="Hartwich K."/>
            <person name="Poehlein A."/>
            <person name="Daniel R."/>
        </authorList>
    </citation>
    <scope>NUCLEOTIDE SEQUENCE [LARGE SCALE GENOMIC DNA]</scope>
    <source>
        <strain evidence="7">ATCC 7906 / DSM 604 / BCRC 14475 / CIP 104303 / KCTC 5404 / NCIMB 10678 / 9a</strain>
    </source>
</reference>
<dbReference type="AlphaFoldDB" id="K0AZL9"/>
<keyword evidence="3" id="KW-0812">Transmembrane</keyword>
<dbReference type="PATRIC" id="fig|1128398.3.peg.785"/>
<evidence type="ECO:0000313" key="7">
    <source>
        <dbReference type="Proteomes" id="UP000006094"/>
    </source>
</evidence>
<dbReference type="PIRSF" id="PIRSF038958">
    <property type="entry name" value="PG_synth_SpoVB"/>
    <property type="match status" value="1"/>
</dbReference>
<dbReference type="CDD" id="cd13124">
    <property type="entry name" value="MATE_SpoVB_like"/>
    <property type="match status" value="1"/>
</dbReference>
<dbReference type="Pfam" id="PF01943">
    <property type="entry name" value="Polysacc_synt"/>
    <property type="match status" value="1"/>
</dbReference>
<evidence type="ECO:0000256" key="3">
    <source>
        <dbReference type="ARBA" id="ARBA00022692"/>
    </source>
</evidence>
<evidence type="ECO:0000256" key="5">
    <source>
        <dbReference type="ARBA" id="ARBA00023136"/>
    </source>
</evidence>
<dbReference type="Proteomes" id="UP000006094">
    <property type="component" value="Chromosome"/>
</dbReference>
<dbReference type="InterPro" id="IPR050833">
    <property type="entry name" value="Poly_Biosynth_Transport"/>
</dbReference>
<dbReference type="GO" id="GO:0005886">
    <property type="term" value="C:plasma membrane"/>
    <property type="evidence" value="ECO:0007669"/>
    <property type="project" value="UniProtKB-SubCell"/>
</dbReference>
<keyword evidence="4" id="KW-1133">Transmembrane helix</keyword>
<dbReference type="STRING" id="1128398.Curi_c07380"/>
<evidence type="ECO:0000256" key="4">
    <source>
        <dbReference type="ARBA" id="ARBA00022989"/>
    </source>
</evidence>
<keyword evidence="5" id="KW-0472">Membrane</keyword>
<evidence type="ECO:0000256" key="2">
    <source>
        <dbReference type="ARBA" id="ARBA00022475"/>
    </source>
</evidence>
<organism evidence="6 7">
    <name type="scientific">Gottschalkia acidurici (strain ATCC 7906 / DSM 604 / BCRC 14475 / CIP 104303 / KCTC 5404 / NCIMB 10678 / 9a)</name>
    <name type="common">Clostridium acidurici</name>
    <dbReference type="NCBI Taxonomy" id="1128398"/>
    <lineage>
        <taxon>Bacteria</taxon>
        <taxon>Bacillati</taxon>
        <taxon>Bacillota</taxon>
        <taxon>Tissierellia</taxon>
        <taxon>Tissierellales</taxon>
        <taxon>Gottschalkiaceae</taxon>
        <taxon>Gottschalkia</taxon>
    </lineage>
</organism>
<accession>K0AZL9</accession>
<dbReference type="eggNOG" id="COG2244">
    <property type="taxonomic scope" value="Bacteria"/>
</dbReference>
<evidence type="ECO:0000256" key="1">
    <source>
        <dbReference type="ARBA" id="ARBA00004651"/>
    </source>
</evidence>
<dbReference type="KEGG" id="cad:Curi_c07380"/>
<gene>
    <name evidence="6" type="ordered locus">Curi_c07380</name>
</gene>
<keyword evidence="7" id="KW-1185">Reference proteome</keyword>
<dbReference type="HOGENOM" id="CLU_022017_2_1_9"/>
<proteinExistence type="predicted"/>
<dbReference type="InterPro" id="IPR024923">
    <property type="entry name" value="PG_synth_SpoVB"/>
</dbReference>